<feature type="chain" id="PRO_5004395268" description="DUF3108 domain-containing protein" evidence="1">
    <location>
        <begin position="34"/>
        <end position="247"/>
    </location>
</feature>
<reference evidence="3" key="1">
    <citation type="submission" date="2012-11" db="EMBL/GenBank/DDBJ databases">
        <title>Dependencies among metagenomic species, viruses, plasmids and units of genetic variation.</title>
        <authorList>
            <person name="Nielsen H.B."/>
            <person name="Almeida M."/>
            <person name="Juncker A.S."/>
            <person name="Rasmussen S."/>
            <person name="Li J."/>
            <person name="Sunagawa S."/>
            <person name="Plichta D."/>
            <person name="Gautier L."/>
            <person name="Le Chatelier E."/>
            <person name="Peletier E."/>
            <person name="Bonde I."/>
            <person name="Nielsen T."/>
            <person name="Manichanh C."/>
            <person name="Arumugam M."/>
            <person name="Batto J."/>
            <person name="Santos M.B.Q.D."/>
            <person name="Blom N."/>
            <person name="Borruel N."/>
            <person name="Burgdorf K.S."/>
            <person name="Boumezbeur F."/>
            <person name="Casellas F."/>
            <person name="Dore J."/>
            <person name="Guarner F."/>
            <person name="Hansen T."/>
            <person name="Hildebrand F."/>
            <person name="Kaas R.S."/>
            <person name="Kennedy S."/>
            <person name="Kristiansen K."/>
            <person name="Kultima J.R."/>
            <person name="Leonard P."/>
            <person name="Levenez F."/>
            <person name="Lund O."/>
            <person name="Moumen B."/>
            <person name="Le Paslier D."/>
            <person name="Pons N."/>
            <person name="Pedersen O."/>
            <person name="Prifti E."/>
            <person name="Qin J."/>
            <person name="Raes J."/>
            <person name="Tap J."/>
            <person name="Tims S."/>
            <person name="Ussery D.W."/>
            <person name="Yamada T."/>
            <person name="MetaHit consortium"/>
            <person name="Renault P."/>
            <person name="Sicheritz-Ponten T."/>
            <person name="Bork P."/>
            <person name="Wang J."/>
            <person name="Brunak S."/>
            <person name="Ehrlich S.D."/>
        </authorList>
    </citation>
    <scope>NUCLEOTIDE SEQUENCE [LARGE SCALE GENOMIC DNA]</scope>
</reference>
<comment type="caution">
    <text evidence="3">The sequence shown here is derived from an EMBL/GenBank/DDBJ whole genome shotgun (WGS) entry which is preliminary data.</text>
</comment>
<accession>R5VEJ8</accession>
<protein>
    <recommendedName>
        <fullName evidence="2">DUF3108 domain-containing protein</fullName>
    </recommendedName>
</protein>
<evidence type="ECO:0000313" key="3">
    <source>
        <dbReference type="EMBL" id="CCZ86359.1"/>
    </source>
</evidence>
<gene>
    <name evidence="3" type="ORF">BN536_01285</name>
</gene>
<feature type="domain" description="DUF3108" evidence="2">
    <location>
        <begin position="37"/>
        <end position="241"/>
    </location>
</feature>
<dbReference type="EMBL" id="CBAT010000030">
    <property type="protein sequence ID" value="CCZ86359.1"/>
    <property type="molecule type" value="Genomic_DNA"/>
</dbReference>
<evidence type="ECO:0000256" key="1">
    <source>
        <dbReference type="SAM" id="SignalP"/>
    </source>
</evidence>
<proteinExistence type="predicted"/>
<dbReference type="Proteomes" id="UP000018372">
    <property type="component" value="Unassembled WGS sequence"/>
</dbReference>
<feature type="signal peptide" evidence="1">
    <location>
        <begin position="1"/>
        <end position="33"/>
    </location>
</feature>
<name>R5VEJ8_9BACT</name>
<evidence type="ECO:0000259" key="2">
    <source>
        <dbReference type="Pfam" id="PF21347"/>
    </source>
</evidence>
<dbReference type="Pfam" id="PF21347">
    <property type="entry name" value="DUF3108_like"/>
    <property type="match status" value="1"/>
</dbReference>
<dbReference type="AlphaFoldDB" id="R5VEJ8"/>
<sequence length="247" mass="27624">MFAPYFTLKDETMKRLMFLVAAVLACHSMQAQYFCTTEGTELHYVNYDEIGQSTSDETMTVSKVEKVDGKLQAAYYDKIVTTKAKNNTSYTLFNWSYDGANTVCTEDLMYGPYVDSDSDPAKYNEAARLGLLEKLKFKGDNSFTIKDGAKGGESIPDRSYQVVRNMLKNEVNVSGAAYMGNETISTTAGKFDCVKISYLQRTKIVLKTTTLRVTEWYAKGVGLVKSEAYDTKGNLDSKTLLVKIVKK</sequence>
<keyword evidence="1" id="KW-0732">Signal</keyword>
<dbReference type="InterPro" id="IPR049279">
    <property type="entry name" value="DUF3108-like"/>
</dbReference>
<evidence type="ECO:0000313" key="4">
    <source>
        <dbReference type="Proteomes" id="UP000018372"/>
    </source>
</evidence>
<dbReference type="Gene3D" id="2.40.360.20">
    <property type="match status" value="1"/>
</dbReference>
<organism evidence="3 4">
    <name type="scientific">Phocaeicola plebeius CAG:211</name>
    <dbReference type="NCBI Taxonomy" id="1263052"/>
    <lineage>
        <taxon>Bacteria</taxon>
        <taxon>Pseudomonadati</taxon>
        <taxon>Bacteroidota</taxon>
        <taxon>Bacteroidia</taxon>
        <taxon>Bacteroidales</taxon>
        <taxon>Bacteroidaceae</taxon>
        <taxon>Phocaeicola</taxon>
    </lineage>
</organism>